<feature type="binding site" evidence="7">
    <location>
        <begin position="10"/>
        <end position="11"/>
    </location>
    <ligand>
        <name>substrate</name>
    </ligand>
</feature>
<comment type="similarity">
    <text evidence="7">Belongs to the aspartate/glutamate racemases family.</text>
</comment>
<evidence type="ECO:0000256" key="6">
    <source>
        <dbReference type="ARBA" id="ARBA00023316"/>
    </source>
</evidence>
<comment type="caution">
    <text evidence="8">The sequence shown here is derived from an EMBL/GenBank/DDBJ whole genome shotgun (WGS) entry which is preliminary data.</text>
</comment>
<feature type="binding site" evidence="7">
    <location>
        <begin position="42"/>
        <end position="43"/>
    </location>
    <ligand>
        <name>substrate</name>
    </ligand>
</feature>
<dbReference type="PANTHER" id="PTHR21198">
    <property type="entry name" value="GLUTAMATE RACEMASE"/>
    <property type="match status" value="1"/>
</dbReference>
<evidence type="ECO:0000256" key="7">
    <source>
        <dbReference type="HAMAP-Rule" id="MF_00258"/>
    </source>
</evidence>
<evidence type="ECO:0000256" key="5">
    <source>
        <dbReference type="ARBA" id="ARBA00023235"/>
    </source>
</evidence>
<feature type="active site" description="Proton donor/acceptor" evidence="7">
    <location>
        <position position="73"/>
    </location>
</feature>
<dbReference type="PROSITE" id="PS00923">
    <property type="entry name" value="ASP_GLU_RACEMASE_1"/>
    <property type="match status" value="1"/>
</dbReference>
<protein>
    <recommendedName>
        <fullName evidence="2 7">Glutamate racemase</fullName>
        <ecNumber evidence="2 7">5.1.1.3</ecNumber>
    </recommendedName>
</protein>
<dbReference type="EMBL" id="QUSW01000004">
    <property type="protein sequence ID" value="RQP23614.1"/>
    <property type="molecule type" value="Genomic_DNA"/>
</dbReference>
<dbReference type="Gene3D" id="3.40.50.1860">
    <property type="match status" value="2"/>
</dbReference>
<comment type="function">
    <text evidence="7">Provides the (R)-glutamate required for cell wall biosynthesis.</text>
</comment>
<evidence type="ECO:0000313" key="8">
    <source>
        <dbReference type="EMBL" id="RQP23614.1"/>
    </source>
</evidence>
<dbReference type="InterPro" id="IPR018187">
    <property type="entry name" value="Asp/Glu_racemase_AS_1"/>
</dbReference>
<comment type="catalytic activity">
    <reaction evidence="1 7">
        <text>L-glutamate = D-glutamate</text>
        <dbReference type="Rhea" id="RHEA:12813"/>
        <dbReference type="ChEBI" id="CHEBI:29985"/>
        <dbReference type="ChEBI" id="CHEBI:29986"/>
        <dbReference type="EC" id="5.1.1.3"/>
    </reaction>
</comment>
<dbReference type="AlphaFoldDB" id="A0A3N7HN95"/>
<evidence type="ECO:0000256" key="4">
    <source>
        <dbReference type="ARBA" id="ARBA00022984"/>
    </source>
</evidence>
<keyword evidence="3 7" id="KW-0133">Cell shape</keyword>
<dbReference type="HAMAP" id="MF_00258">
    <property type="entry name" value="Glu_racemase"/>
    <property type="match status" value="1"/>
</dbReference>
<name>A0A3N7HN95_9BURK</name>
<dbReference type="UniPathway" id="UPA00219"/>
<feature type="binding site" evidence="7">
    <location>
        <begin position="185"/>
        <end position="186"/>
    </location>
    <ligand>
        <name>substrate</name>
    </ligand>
</feature>
<dbReference type="GO" id="GO:0008881">
    <property type="term" value="F:glutamate racemase activity"/>
    <property type="evidence" value="ECO:0007669"/>
    <property type="project" value="UniProtKB-UniRule"/>
</dbReference>
<dbReference type="InterPro" id="IPR001920">
    <property type="entry name" value="Asp/Glu_race"/>
</dbReference>
<keyword evidence="5 7" id="KW-0413">Isomerase</keyword>
<evidence type="ECO:0000256" key="2">
    <source>
        <dbReference type="ARBA" id="ARBA00013090"/>
    </source>
</evidence>
<sequence>MRQPCVGVFDSGVGGLSVLRSLRSQLAQAPLLYVADSAHAPYGERSDAYVLDRSMRIMEHLMSQGAIGLVIACNTATAVAVKALRARWPEFPIIGVEPGIKPAVAASRNGRVGVMATPKTIASEKFRSLMKAQSAGAQIIAQPCPGLARLIEEGDLTSAQMRQAVAQHTAPLRQAGVDTVVLGCTHYPFVRHLIEEAMGPDVQIIDTADAVARHAGNTLLGLLPREAQPSAVLQTTGDVQRLEAIASAWLTFPCTVEPTGNAAAASPIGNVSLSPPPLP</sequence>
<gene>
    <name evidence="7 8" type="primary">murI</name>
    <name evidence="8" type="ORF">DZC73_15860</name>
</gene>
<comment type="pathway">
    <text evidence="7">Cell wall biogenesis; peptidoglycan biosynthesis.</text>
</comment>
<accession>A0A3N7HN95</accession>
<dbReference type="Proteomes" id="UP000267464">
    <property type="component" value="Unassembled WGS sequence"/>
</dbReference>
<dbReference type="InterPro" id="IPR033134">
    <property type="entry name" value="Asp/Glu_racemase_AS_2"/>
</dbReference>
<dbReference type="SUPFAM" id="SSF53681">
    <property type="entry name" value="Aspartate/glutamate racemase"/>
    <property type="match status" value="2"/>
</dbReference>
<reference evidence="8 9" key="1">
    <citation type="submission" date="2018-08" db="EMBL/GenBank/DDBJ databases">
        <authorList>
            <person name="Khan S.A."/>
            <person name="Jeon C.O."/>
            <person name="Chun B.H."/>
            <person name="Jeong S.E."/>
        </authorList>
    </citation>
    <scope>NUCLEOTIDE SEQUENCE [LARGE SCALE GENOMIC DNA]</scope>
    <source>
        <strain evidence="8 9">S-16</strain>
    </source>
</reference>
<organism evidence="8 9">
    <name type="scientific">Piscinibacter terrae</name>
    <dbReference type="NCBI Taxonomy" id="2496871"/>
    <lineage>
        <taxon>Bacteria</taxon>
        <taxon>Pseudomonadati</taxon>
        <taxon>Pseudomonadota</taxon>
        <taxon>Betaproteobacteria</taxon>
        <taxon>Burkholderiales</taxon>
        <taxon>Sphaerotilaceae</taxon>
        <taxon>Piscinibacter</taxon>
    </lineage>
</organism>
<feature type="binding site" evidence="7">
    <location>
        <begin position="74"/>
        <end position="75"/>
    </location>
    <ligand>
        <name>substrate</name>
    </ligand>
</feature>
<evidence type="ECO:0000313" key="9">
    <source>
        <dbReference type="Proteomes" id="UP000267464"/>
    </source>
</evidence>
<dbReference type="GO" id="GO:0009252">
    <property type="term" value="P:peptidoglycan biosynthetic process"/>
    <property type="evidence" value="ECO:0007669"/>
    <property type="project" value="UniProtKB-UniRule"/>
</dbReference>
<dbReference type="OrthoDB" id="9801055at2"/>
<dbReference type="PANTHER" id="PTHR21198:SF2">
    <property type="entry name" value="GLUTAMATE RACEMASE"/>
    <property type="match status" value="1"/>
</dbReference>
<dbReference type="InterPro" id="IPR004391">
    <property type="entry name" value="Glu_race"/>
</dbReference>
<dbReference type="NCBIfam" id="TIGR00067">
    <property type="entry name" value="glut_race"/>
    <property type="match status" value="1"/>
</dbReference>
<dbReference type="GO" id="GO:0008360">
    <property type="term" value="P:regulation of cell shape"/>
    <property type="evidence" value="ECO:0007669"/>
    <property type="project" value="UniProtKB-KW"/>
</dbReference>
<dbReference type="GO" id="GO:0071555">
    <property type="term" value="P:cell wall organization"/>
    <property type="evidence" value="ECO:0007669"/>
    <property type="project" value="UniProtKB-KW"/>
</dbReference>
<keyword evidence="4 7" id="KW-0573">Peptidoglycan synthesis</keyword>
<keyword evidence="6 7" id="KW-0961">Cell wall biogenesis/degradation</keyword>
<evidence type="ECO:0000256" key="1">
    <source>
        <dbReference type="ARBA" id="ARBA00001602"/>
    </source>
</evidence>
<dbReference type="Pfam" id="PF01177">
    <property type="entry name" value="Asp_Glu_race"/>
    <property type="match status" value="1"/>
</dbReference>
<proteinExistence type="inferred from homology"/>
<dbReference type="FunFam" id="3.40.50.1860:FF:000001">
    <property type="entry name" value="Glutamate racemase"/>
    <property type="match status" value="1"/>
</dbReference>
<feature type="active site" description="Proton donor/acceptor" evidence="7">
    <location>
        <position position="184"/>
    </location>
</feature>
<evidence type="ECO:0000256" key="3">
    <source>
        <dbReference type="ARBA" id="ARBA00022960"/>
    </source>
</evidence>
<reference evidence="8 9" key="2">
    <citation type="submission" date="2018-12" db="EMBL/GenBank/DDBJ databases">
        <title>Rhizobacter gummiphilus sp. nov., a rubber-degrading bacterium isolated from the soil of a botanical garden in Japan.</title>
        <authorList>
            <person name="Shunsuke S.S."/>
        </authorList>
    </citation>
    <scope>NUCLEOTIDE SEQUENCE [LARGE SCALE GENOMIC DNA]</scope>
    <source>
        <strain evidence="8 9">S-16</strain>
    </source>
</reference>
<dbReference type="InterPro" id="IPR015942">
    <property type="entry name" value="Asp/Glu/hydantoin_racemase"/>
</dbReference>
<dbReference type="EC" id="5.1.1.3" evidence="2 7"/>
<dbReference type="RefSeq" id="WP_124541333.1">
    <property type="nucleotide sequence ID" value="NZ_QUSW01000004.1"/>
</dbReference>
<keyword evidence="9" id="KW-1185">Reference proteome</keyword>
<dbReference type="PROSITE" id="PS00924">
    <property type="entry name" value="ASP_GLU_RACEMASE_2"/>
    <property type="match status" value="1"/>
</dbReference>